<dbReference type="Proteomes" id="UP000053676">
    <property type="component" value="Unassembled WGS sequence"/>
</dbReference>
<dbReference type="KEGG" id="nai:NECAME_12911"/>
<organism evidence="1 2">
    <name type="scientific">Necator americanus</name>
    <name type="common">Human hookworm</name>
    <dbReference type="NCBI Taxonomy" id="51031"/>
    <lineage>
        <taxon>Eukaryota</taxon>
        <taxon>Metazoa</taxon>
        <taxon>Ecdysozoa</taxon>
        <taxon>Nematoda</taxon>
        <taxon>Chromadorea</taxon>
        <taxon>Rhabditida</taxon>
        <taxon>Rhabditina</taxon>
        <taxon>Rhabditomorpha</taxon>
        <taxon>Strongyloidea</taxon>
        <taxon>Ancylostomatidae</taxon>
        <taxon>Bunostominae</taxon>
        <taxon>Necator</taxon>
    </lineage>
</organism>
<evidence type="ECO:0000313" key="1">
    <source>
        <dbReference type="EMBL" id="ETN74550.1"/>
    </source>
</evidence>
<dbReference type="EMBL" id="KI660353">
    <property type="protein sequence ID" value="ETN74550.1"/>
    <property type="molecule type" value="Genomic_DNA"/>
</dbReference>
<reference evidence="2" key="1">
    <citation type="journal article" date="2014" name="Nat. Genet.">
        <title>Genome of the human hookworm Necator americanus.</title>
        <authorList>
            <person name="Tang Y.T."/>
            <person name="Gao X."/>
            <person name="Rosa B.A."/>
            <person name="Abubucker S."/>
            <person name="Hallsworth-Pepin K."/>
            <person name="Martin J."/>
            <person name="Tyagi R."/>
            <person name="Heizer E."/>
            <person name="Zhang X."/>
            <person name="Bhonagiri-Palsikar V."/>
            <person name="Minx P."/>
            <person name="Warren W.C."/>
            <person name="Wang Q."/>
            <person name="Zhan B."/>
            <person name="Hotez P.J."/>
            <person name="Sternberg P.W."/>
            <person name="Dougall A."/>
            <person name="Gaze S.T."/>
            <person name="Mulvenna J."/>
            <person name="Sotillo J."/>
            <person name="Ranganathan S."/>
            <person name="Rabelo E.M."/>
            <person name="Wilson R.K."/>
            <person name="Felgner P.L."/>
            <person name="Bethony J."/>
            <person name="Hawdon J.M."/>
            <person name="Gasser R.B."/>
            <person name="Loukas A."/>
            <person name="Mitreva M."/>
        </authorList>
    </citation>
    <scope>NUCLEOTIDE SEQUENCE [LARGE SCALE GENOMIC DNA]</scope>
</reference>
<protein>
    <recommendedName>
        <fullName evidence="3">Cysteine rich repeat-containing domain protein</fullName>
    </recommendedName>
</protein>
<name>W2SY34_NECAM</name>
<evidence type="ECO:0000313" key="2">
    <source>
        <dbReference type="Proteomes" id="UP000053676"/>
    </source>
</evidence>
<proteinExistence type="predicted"/>
<gene>
    <name evidence="1" type="ORF">NECAME_12911</name>
</gene>
<dbReference type="OrthoDB" id="5806331at2759"/>
<accession>W2SY34</accession>
<dbReference type="AlphaFoldDB" id="W2SY34"/>
<keyword evidence="2" id="KW-1185">Reference proteome</keyword>
<sequence>MIRLKNGEVCPDACSYSCGKQQKDNAGSSKDQKRSEYKFIIPNESTAQVVVEPPPVSLIPIQSTPVPVLVTVTSAPKVCEAACMPECTVTCTTLRPALRLLSQLIESKVTTSAECQKTCNETCGKVCLTTGMTPTQCVGSCEPTCEETCAEQCISPCMPACHPECVEAANIYSRLGSARPLPAPAVMLPPERTIARPVKLRPLCVSECEIQCEHQCAAHQLPGRQCESACQRTCFPFIEENIEKKIERINLVAARIPKRYEIKSSLKVKSN</sequence>
<evidence type="ECO:0008006" key="3">
    <source>
        <dbReference type="Google" id="ProtNLM"/>
    </source>
</evidence>